<dbReference type="CDD" id="cd07377">
    <property type="entry name" value="WHTH_GntR"/>
    <property type="match status" value="1"/>
</dbReference>
<dbReference type="InterPro" id="IPR015421">
    <property type="entry name" value="PyrdxlP-dep_Trfase_major"/>
</dbReference>
<accession>A0A2P5THY6</accession>
<dbReference type="InterPro" id="IPR015422">
    <property type="entry name" value="PyrdxlP-dep_Trfase_small"/>
</dbReference>
<keyword evidence="10" id="KW-1185">Reference proteome</keyword>
<dbReference type="InterPro" id="IPR051446">
    <property type="entry name" value="HTH_trans_reg/aminotransferase"/>
</dbReference>
<dbReference type="Gene3D" id="1.10.10.10">
    <property type="entry name" value="Winged helix-like DNA-binding domain superfamily/Winged helix DNA-binding domain"/>
    <property type="match status" value="1"/>
</dbReference>
<dbReference type="EMBL" id="MPZM01000078">
    <property type="protein sequence ID" value="PPL14189.1"/>
    <property type="molecule type" value="Genomic_DNA"/>
</dbReference>
<dbReference type="CDD" id="cd00609">
    <property type="entry name" value="AAT_like"/>
    <property type="match status" value="1"/>
</dbReference>
<evidence type="ECO:0000256" key="5">
    <source>
        <dbReference type="ARBA" id="ARBA00023015"/>
    </source>
</evidence>
<dbReference type="Gene3D" id="3.40.640.10">
    <property type="entry name" value="Type I PLP-dependent aspartate aminotransferase-like (Major domain)"/>
    <property type="match status" value="1"/>
</dbReference>
<dbReference type="SUPFAM" id="SSF46785">
    <property type="entry name" value="Winged helix' DNA-binding domain"/>
    <property type="match status" value="1"/>
</dbReference>
<dbReference type="InterPro" id="IPR036390">
    <property type="entry name" value="WH_DNA-bd_sf"/>
</dbReference>
<evidence type="ECO:0000256" key="3">
    <source>
        <dbReference type="ARBA" id="ARBA00022679"/>
    </source>
</evidence>
<dbReference type="GO" id="GO:0008483">
    <property type="term" value="F:transaminase activity"/>
    <property type="evidence" value="ECO:0007669"/>
    <property type="project" value="UniProtKB-KW"/>
</dbReference>
<comment type="similarity">
    <text evidence="1">In the C-terminal section; belongs to the class-I pyridoxal-phosphate-dependent aminotransferase family.</text>
</comment>
<dbReference type="Pfam" id="PF00392">
    <property type="entry name" value="GntR"/>
    <property type="match status" value="1"/>
</dbReference>
<protein>
    <submittedName>
        <fullName evidence="9">GntR family transcriptional regulator</fullName>
    </submittedName>
</protein>
<keyword evidence="2" id="KW-0032">Aminotransferase</keyword>
<evidence type="ECO:0000256" key="1">
    <source>
        <dbReference type="ARBA" id="ARBA00005384"/>
    </source>
</evidence>
<dbReference type="PANTHER" id="PTHR46577">
    <property type="entry name" value="HTH-TYPE TRANSCRIPTIONAL REGULATORY PROTEIN GABR"/>
    <property type="match status" value="1"/>
</dbReference>
<dbReference type="GO" id="GO:0030170">
    <property type="term" value="F:pyridoxal phosphate binding"/>
    <property type="evidence" value="ECO:0007669"/>
    <property type="project" value="InterPro"/>
</dbReference>
<keyword evidence="4" id="KW-0663">Pyridoxal phosphate</keyword>
<dbReference type="InterPro" id="IPR004839">
    <property type="entry name" value="Aminotransferase_I/II_large"/>
</dbReference>
<dbReference type="Proteomes" id="UP000242231">
    <property type="component" value="Unassembled WGS sequence"/>
</dbReference>
<dbReference type="PROSITE" id="PS50949">
    <property type="entry name" value="HTH_GNTR"/>
    <property type="match status" value="1"/>
</dbReference>
<evidence type="ECO:0000313" key="10">
    <source>
        <dbReference type="Proteomes" id="UP000242231"/>
    </source>
</evidence>
<proteinExistence type="inferred from homology"/>
<dbReference type="InterPro" id="IPR036388">
    <property type="entry name" value="WH-like_DNA-bd_sf"/>
</dbReference>
<evidence type="ECO:0000256" key="7">
    <source>
        <dbReference type="ARBA" id="ARBA00023163"/>
    </source>
</evidence>
<keyword evidence="5" id="KW-0805">Transcription regulation</keyword>
<sequence length="474" mass="52686">MSRYEQLAQQLREQIRTGVWQEGDKLPSLRETVRRSGLSLMTVLSAYQLLESQGWIRSRPQSGYFVAPAREATGYQAPPPLLPAETVDINAFIFSVLQAGNNPGCVALGSAFPDASLFPRHQLSRSLSRVARQMHAEGTGVTLPPGCADLRRSIAQRYAARGMDISPDEIVITSGALEALNLSLQALTRPGDWVVVESPAFYGALQAIERFQLKAVAVATDPQQGMDLDALALALRQYPVKACWLMSHCQNPLGGSMPAANKQRLLALLAEHGVSLVEDDVYGELYAGLDPPLPIKAWDREGRVLHCGSFSKTLATGFRIGWVAAGQQSEVIQRLQLMSTLSTSAPMQLALADYLSSHRYDKHLHTLRRTLEQRKHIFYRAIQRAFPDSVRVYYAEGSYFLWLELPAHCCATRLYWRALEEGITIAPGRMFAADEQYRHCFRLNASLPWDPRSETAINRLAELIVEIIAEGPQT</sequence>
<evidence type="ECO:0000256" key="2">
    <source>
        <dbReference type="ARBA" id="ARBA00022576"/>
    </source>
</evidence>
<keyword evidence="3" id="KW-0808">Transferase</keyword>
<dbReference type="Gene3D" id="3.90.1150.10">
    <property type="entry name" value="Aspartate Aminotransferase, domain 1"/>
    <property type="match status" value="1"/>
</dbReference>
<reference evidence="10" key="1">
    <citation type="submission" date="2016-11" db="EMBL/GenBank/DDBJ databases">
        <authorList>
            <person name="Sisinthy S."/>
            <person name="Ara S."/>
            <person name="Gundlapally S.R."/>
        </authorList>
    </citation>
    <scope>NUCLEOTIDE SEQUENCE [LARGE SCALE GENOMIC DNA]</scope>
    <source>
        <strain evidence="10">V1-41</strain>
    </source>
</reference>
<gene>
    <name evidence="9" type="ORF">UN63_16395</name>
</gene>
<dbReference type="AlphaFoldDB" id="A0A2P5THY6"/>
<dbReference type="InterPro" id="IPR000524">
    <property type="entry name" value="Tscrpt_reg_HTH_GntR"/>
</dbReference>
<name>A0A2P5THY6_9GAMM</name>
<dbReference type="OrthoDB" id="9804020at2"/>
<dbReference type="SUPFAM" id="SSF53383">
    <property type="entry name" value="PLP-dependent transferases"/>
    <property type="match status" value="1"/>
</dbReference>
<dbReference type="FunFam" id="3.40.640.10:FF:000023">
    <property type="entry name" value="Transcriptional regulator, GntR family"/>
    <property type="match status" value="1"/>
</dbReference>
<keyword evidence="7" id="KW-0804">Transcription</keyword>
<evidence type="ECO:0000256" key="6">
    <source>
        <dbReference type="ARBA" id="ARBA00023125"/>
    </source>
</evidence>
<evidence type="ECO:0000259" key="8">
    <source>
        <dbReference type="PROSITE" id="PS50949"/>
    </source>
</evidence>
<evidence type="ECO:0000256" key="4">
    <source>
        <dbReference type="ARBA" id="ARBA00022898"/>
    </source>
</evidence>
<feature type="domain" description="HTH gntR-type" evidence="8">
    <location>
        <begin position="1"/>
        <end position="69"/>
    </location>
</feature>
<dbReference type="InterPro" id="IPR015424">
    <property type="entry name" value="PyrdxlP-dep_Trfase"/>
</dbReference>
<dbReference type="SMART" id="SM00345">
    <property type="entry name" value="HTH_GNTR"/>
    <property type="match status" value="1"/>
</dbReference>
<dbReference type="RefSeq" id="WP_104488573.1">
    <property type="nucleotide sequence ID" value="NZ_BMYB01000012.1"/>
</dbReference>
<dbReference type="GO" id="GO:0003677">
    <property type="term" value="F:DNA binding"/>
    <property type="evidence" value="ECO:0007669"/>
    <property type="project" value="UniProtKB-KW"/>
</dbReference>
<evidence type="ECO:0000313" key="9">
    <source>
        <dbReference type="EMBL" id="PPL14189.1"/>
    </source>
</evidence>
<keyword evidence="6" id="KW-0238">DNA-binding</keyword>
<dbReference type="Pfam" id="PF00155">
    <property type="entry name" value="Aminotran_1_2"/>
    <property type="match status" value="1"/>
</dbReference>
<organism evidence="9 10">
    <name type="scientific">Oceanisphaera arctica</name>
    <dbReference type="NCBI Taxonomy" id="641510"/>
    <lineage>
        <taxon>Bacteria</taxon>
        <taxon>Pseudomonadati</taxon>
        <taxon>Pseudomonadota</taxon>
        <taxon>Gammaproteobacteria</taxon>
        <taxon>Aeromonadales</taxon>
        <taxon>Aeromonadaceae</taxon>
        <taxon>Oceanisphaera</taxon>
    </lineage>
</organism>
<comment type="caution">
    <text evidence="9">The sequence shown here is derived from an EMBL/GenBank/DDBJ whole genome shotgun (WGS) entry which is preliminary data.</text>
</comment>
<dbReference type="PANTHER" id="PTHR46577:SF2">
    <property type="entry name" value="TRANSCRIPTIONAL REGULATORY PROTEIN"/>
    <property type="match status" value="1"/>
</dbReference>
<dbReference type="GO" id="GO:0003700">
    <property type="term" value="F:DNA-binding transcription factor activity"/>
    <property type="evidence" value="ECO:0007669"/>
    <property type="project" value="InterPro"/>
</dbReference>